<feature type="transmembrane region" description="Helical" evidence="1">
    <location>
        <begin position="65"/>
        <end position="86"/>
    </location>
</feature>
<reference evidence="2 3" key="1">
    <citation type="submission" date="2020-03" db="EMBL/GenBank/DDBJ databases">
        <title>Sequencing the genomes of 1000 actinobacteria strains.</title>
        <authorList>
            <person name="Klenk H.-P."/>
        </authorList>
    </citation>
    <scope>NUCLEOTIDE SEQUENCE [LARGE SCALE GENOMIC DNA]</scope>
    <source>
        <strain evidence="2 3">DSM 16403</strain>
    </source>
</reference>
<dbReference type="EMBL" id="JAATJL010000001">
    <property type="protein sequence ID" value="NJC23975.1"/>
    <property type="molecule type" value="Genomic_DNA"/>
</dbReference>
<accession>A0A846RWK2</accession>
<proteinExistence type="predicted"/>
<protein>
    <submittedName>
        <fullName evidence="2">Uncharacterized protein</fullName>
    </submittedName>
</protein>
<keyword evidence="1" id="KW-0472">Membrane</keyword>
<evidence type="ECO:0000256" key="1">
    <source>
        <dbReference type="SAM" id="Phobius"/>
    </source>
</evidence>
<dbReference type="AlphaFoldDB" id="A0A846RWK2"/>
<dbReference type="Proteomes" id="UP000547458">
    <property type="component" value="Unassembled WGS sequence"/>
</dbReference>
<feature type="transmembrane region" description="Helical" evidence="1">
    <location>
        <begin position="7"/>
        <end position="28"/>
    </location>
</feature>
<dbReference type="RefSeq" id="WP_167995284.1">
    <property type="nucleotide sequence ID" value="NZ_JAATJL010000001.1"/>
</dbReference>
<evidence type="ECO:0000313" key="3">
    <source>
        <dbReference type="Proteomes" id="UP000547458"/>
    </source>
</evidence>
<organism evidence="2 3">
    <name type="scientific">Arthrobacter pigmenti</name>
    <dbReference type="NCBI Taxonomy" id="271432"/>
    <lineage>
        <taxon>Bacteria</taxon>
        <taxon>Bacillati</taxon>
        <taxon>Actinomycetota</taxon>
        <taxon>Actinomycetes</taxon>
        <taxon>Micrococcales</taxon>
        <taxon>Micrococcaceae</taxon>
        <taxon>Arthrobacter</taxon>
    </lineage>
</organism>
<comment type="caution">
    <text evidence="2">The sequence shown here is derived from an EMBL/GenBank/DDBJ whole genome shotgun (WGS) entry which is preliminary data.</text>
</comment>
<gene>
    <name evidence="2" type="ORF">BJ994_003051</name>
</gene>
<keyword evidence="1" id="KW-1133">Transmembrane helix</keyword>
<keyword evidence="3" id="KW-1185">Reference proteome</keyword>
<evidence type="ECO:0000313" key="2">
    <source>
        <dbReference type="EMBL" id="NJC23975.1"/>
    </source>
</evidence>
<keyword evidence="1" id="KW-0812">Transmembrane</keyword>
<name>A0A846RWK2_9MICC</name>
<sequence length="92" mass="9126">MLRSSRGALAVLVTGGSLLLIGILIAVLSQPVFVGDFGFIAGQGGGVSVDGNGYITNTPGFPTRLLGGLLLGSGVALAAAVGGYVLGRRRRA</sequence>